<dbReference type="CDD" id="cd06186">
    <property type="entry name" value="NOX_Duox_like_FAD_NADP"/>
    <property type="match status" value="1"/>
</dbReference>
<dbReference type="InterPro" id="IPR017927">
    <property type="entry name" value="FAD-bd_FR_type"/>
</dbReference>
<feature type="transmembrane region" description="Helical" evidence="10">
    <location>
        <begin position="167"/>
        <end position="189"/>
    </location>
</feature>
<evidence type="ECO:0000259" key="11">
    <source>
        <dbReference type="PROSITE" id="PS51384"/>
    </source>
</evidence>
<evidence type="ECO:0000256" key="2">
    <source>
        <dbReference type="ARBA" id="ARBA00006278"/>
    </source>
</evidence>
<dbReference type="InterPro" id="IPR013112">
    <property type="entry name" value="FAD-bd_8"/>
</dbReference>
<dbReference type="Gene3D" id="3.40.50.80">
    <property type="entry name" value="Nucleotide-binding domain of ferredoxin-NADP reductase (FNR) module"/>
    <property type="match status" value="1"/>
</dbReference>
<feature type="transmembrane region" description="Helical" evidence="10">
    <location>
        <begin position="277"/>
        <end position="297"/>
    </location>
</feature>
<gene>
    <name evidence="12" type="ORF">B0H65DRAFT_432070</name>
</gene>
<feature type="domain" description="FAD-binding FR-type" evidence="11">
    <location>
        <begin position="316"/>
        <end position="454"/>
    </location>
</feature>
<dbReference type="Proteomes" id="UP001278500">
    <property type="component" value="Unassembled WGS sequence"/>
</dbReference>
<comment type="subcellular location">
    <subcellularLocation>
        <location evidence="1">Membrane</location>
        <topology evidence="1">Multi-pass membrane protein</topology>
    </subcellularLocation>
</comment>
<dbReference type="InterPro" id="IPR013121">
    <property type="entry name" value="Fe_red_NAD-bd_6"/>
</dbReference>
<feature type="transmembrane region" description="Helical" evidence="10">
    <location>
        <begin position="210"/>
        <end position="228"/>
    </location>
</feature>
<keyword evidence="8" id="KW-0406">Ion transport</keyword>
<evidence type="ECO:0000256" key="6">
    <source>
        <dbReference type="ARBA" id="ARBA00022989"/>
    </source>
</evidence>
<dbReference type="PANTHER" id="PTHR32361:SF24">
    <property type="entry name" value="REDUCTASE, PUTATIVE (AFU_ORTHOLOGUE AFUA_3G10820)-RELATED"/>
    <property type="match status" value="1"/>
</dbReference>
<dbReference type="PANTHER" id="PTHR32361">
    <property type="entry name" value="FERRIC/CUPRIC REDUCTASE TRANSMEMBRANE COMPONENT"/>
    <property type="match status" value="1"/>
</dbReference>
<dbReference type="InterPro" id="IPR051410">
    <property type="entry name" value="Ferric/Cupric_Reductase"/>
</dbReference>
<feature type="transmembrane region" description="Helical" evidence="10">
    <location>
        <begin position="50"/>
        <end position="70"/>
    </location>
</feature>
<organism evidence="12 13">
    <name type="scientific">Neurospora tetraspora</name>
    <dbReference type="NCBI Taxonomy" id="94610"/>
    <lineage>
        <taxon>Eukaryota</taxon>
        <taxon>Fungi</taxon>
        <taxon>Dikarya</taxon>
        <taxon>Ascomycota</taxon>
        <taxon>Pezizomycotina</taxon>
        <taxon>Sordariomycetes</taxon>
        <taxon>Sordariomycetidae</taxon>
        <taxon>Sordariales</taxon>
        <taxon>Sordariaceae</taxon>
        <taxon>Neurospora</taxon>
    </lineage>
</organism>
<comment type="similarity">
    <text evidence="2">Belongs to the ferric reductase (FRE) family.</text>
</comment>
<keyword evidence="3" id="KW-0813">Transport</keyword>
<sequence length="607" mass="66584">MSAQPQGNATAGAQGAQAGAAQHAAGSKAAAGGGGAAEGPDEAAIINDMLSGYLLLVLGCISVVLIIWRLSTGLSKYVRHVSCLTNDTQKYFARAGAKWTWFKKNIQYSPILSKRHNREFQLSSAINVGTLPTRLQLVFLLGYFSTNVAFCVMGIDFSKPVGASATVFINRTGTLAVANMIPLFLMAGRNNPLINLLGISFDTFNLLHRWLGRIVAGEALAHTLGYLYRSAASKGWAVAFQGIFKSNMLIYGFVATAAFVTIAIQATSVFRHAFYEIFKILHIALAIASVVGLYYHLGPTGLPQIKYLYPVMVLWAFDRTARFLRVAYYNFGSGGGKALVEALPGGATRVTVTVARPWFFKPGQHAYLYLPSVSLWQSHPFSVAWSEEADSPNGEKLPMDRRDVLAMKKTTVSFIIRGRTGMTGNLYEKAASCIDGRMVTRCLVEGPYGGMHQMHSYGTVMLFAGGVGITQAVPHVRDLVIAYSNGMAATRKIILVWTIQSPEHLEWIRPWMTEVLGMEKRREVLRIMLFVSRPRSTKEIHSPSSTVQMFPGRPNIDMLLAREMEDQVGHMGVSVCGPGALSDEVRRSVRNKQYNGAIDFVEEAFSW</sequence>
<comment type="caution">
    <text evidence="12">The sequence shown here is derived from an EMBL/GenBank/DDBJ whole genome shotgun (WGS) entry which is preliminary data.</text>
</comment>
<dbReference type="Pfam" id="PF01794">
    <property type="entry name" value="Ferric_reduct"/>
    <property type="match status" value="1"/>
</dbReference>
<evidence type="ECO:0000256" key="9">
    <source>
        <dbReference type="ARBA" id="ARBA00023136"/>
    </source>
</evidence>
<dbReference type="InterPro" id="IPR013130">
    <property type="entry name" value="Fe3_Rdtase_TM_dom"/>
</dbReference>
<feature type="transmembrane region" description="Helical" evidence="10">
    <location>
        <begin position="137"/>
        <end position="155"/>
    </location>
</feature>
<keyword evidence="5" id="KW-0249">Electron transport</keyword>
<evidence type="ECO:0000256" key="8">
    <source>
        <dbReference type="ARBA" id="ARBA00023065"/>
    </source>
</evidence>
<dbReference type="SFLD" id="SFLDG01168">
    <property type="entry name" value="Ferric_reductase_subgroup_(FRE"/>
    <property type="match status" value="1"/>
</dbReference>
<evidence type="ECO:0000313" key="13">
    <source>
        <dbReference type="Proteomes" id="UP001278500"/>
    </source>
</evidence>
<keyword evidence="13" id="KW-1185">Reference proteome</keyword>
<dbReference type="RefSeq" id="XP_062679326.1">
    <property type="nucleotide sequence ID" value="XM_062824976.1"/>
</dbReference>
<evidence type="ECO:0000313" key="12">
    <source>
        <dbReference type="EMBL" id="KAK3340384.1"/>
    </source>
</evidence>
<dbReference type="InterPro" id="IPR039261">
    <property type="entry name" value="FNR_nucleotide-bd"/>
</dbReference>
<keyword evidence="9 10" id="KW-0472">Membrane</keyword>
<dbReference type="GO" id="GO:0000293">
    <property type="term" value="F:ferric-chelate reductase activity"/>
    <property type="evidence" value="ECO:0007669"/>
    <property type="project" value="UniProtKB-ARBA"/>
</dbReference>
<evidence type="ECO:0000256" key="7">
    <source>
        <dbReference type="ARBA" id="ARBA00023002"/>
    </source>
</evidence>
<dbReference type="Pfam" id="PF08030">
    <property type="entry name" value="NAD_binding_6"/>
    <property type="match status" value="1"/>
</dbReference>
<evidence type="ECO:0000256" key="4">
    <source>
        <dbReference type="ARBA" id="ARBA00022692"/>
    </source>
</evidence>
<dbReference type="AlphaFoldDB" id="A0AAE0MPQ2"/>
<protein>
    <submittedName>
        <fullName evidence="12">Ferric reductase like transmembrane component-domain-containing protein</fullName>
    </submittedName>
</protein>
<dbReference type="GO" id="GO:0005886">
    <property type="term" value="C:plasma membrane"/>
    <property type="evidence" value="ECO:0007669"/>
    <property type="project" value="TreeGrafter"/>
</dbReference>
<dbReference type="FunFam" id="3.40.50.80:FF:000023">
    <property type="entry name" value="Putative ferric-chelate reductase"/>
    <property type="match status" value="1"/>
</dbReference>
<keyword evidence="7" id="KW-0560">Oxidoreductase</keyword>
<dbReference type="PROSITE" id="PS51384">
    <property type="entry name" value="FAD_FR"/>
    <property type="match status" value="1"/>
</dbReference>
<name>A0AAE0MPQ2_9PEZI</name>
<accession>A0AAE0MPQ2</accession>
<reference evidence="12" key="1">
    <citation type="journal article" date="2023" name="Mol. Phylogenet. Evol.">
        <title>Genome-scale phylogeny and comparative genomics of the fungal order Sordariales.</title>
        <authorList>
            <person name="Hensen N."/>
            <person name="Bonometti L."/>
            <person name="Westerberg I."/>
            <person name="Brannstrom I.O."/>
            <person name="Guillou S."/>
            <person name="Cros-Aarteil S."/>
            <person name="Calhoun S."/>
            <person name="Haridas S."/>
            <person name="Kuo A."/>
            <person name="Mondo S."/>
            <person name="Pangilinan J."/>
            <person name="Riley R."/>
            <person name="LaButti K."/>
            <person name="Andreopoulos B."/>
            <person name="Lipzen A."/>
            <person name="Chen C."/>
            <person name="Yan M."/>
            <person name="Daum C."/>
            <person name="Ng V."/>
            <person name="Clum A."/>
            <person name="Steindorff A."/>
            <person name="Ohm R.A."/>
            <person name="Martin F."/>
            <person name="Silar P."/>
            <person name="Natvig D.O."/>
            <person name="Lalanne C."/>
            <person name="Gautier V."/>
            <person name="Ament-Velasquez S.L."/>
            <person name="Kruys A."/>
            <person name="Hutchinson M.I."/>
            <person name="Powell A.J."/>
            <person name="Barry K."/>
            <person name="Miller A.N."/>
            <person name="Grigoriev I.V."/>
            <person name="Debuchy R."/>
            <person name="Gladieux P."/>
            <person name="Hiltunen Thoren M."/>
            <person name="Johannesson H."/>
        </authorList>
    </citation>
    <scope>NUCLEOTIDE SEQUENCE</scope>
    <source>
        <strain evidence="12">CBS 560.94</strain>
    </source>
</reference>
<evidence type="ECO:0000256" key="3">
    <source>
        <dbReference type="ARBA" id="ARBA00022448"/>
    </source>
</evidence>
<proteinExistence type="inferred from homology"/>
<evidence type="ECO:0000256" key="10">
    <source>
        <dbReference type="SAM" id="Phobius"/>
    </source>
</evidence>
<dbReference type="SFLD" id="SFLDS00052">
    <property type="entry name" value="Ferric_Reductase_Domain"/>
    <property type="match status" value="1"/>
</dbReference>
<dbReference type="GO" id="GO:0006826">
    <property type="term" value="P:iron ion transport"/>
    <property type="evidence" value="ECO:0007669"/>
    <property type="project" value="TreeGrafter"/>
</dbReference>
<evidence type="ECO:0000256" key="1">
    <source>
        <dbReference type="ARBA" id="ARBA00004141"/>
    </source>
</evidence>
<dbReference type="EMBL" id="JAUEPP010000006">
    <property type="protein sequence ID" value="KAK3340384.1"/>
    <property type="molecule type" value="Genomic_DNA"/>
</dbReference>
<dbReference type="SUPFAM" id="SSF52343">
    <property type="entry name" value="Ferredoxin reductase-like, C-terminal NADP-linked domain"/>
    <property type="match status" value="1"/>
</dbReference>
<keyword evidence="4 10" id="KW-0812">Transmembrane</keyword>
<reference evidence="12" key="2">
    <citation type="submission" date="2023-06" db="EMBL/GenBank/DDBJ databases">
        <authorList>
            <consortium name="Lawrence Berkeley National Laboratory"/>
            <person name="Haridas S."/>
            <person name="Hensen N."/>
            <person name="Bonometti L."/>
            <person name="Westerberg I."/>
            <person name="Brannstrom I.O."/>
            <person name="Guillou S."/>
            <person name="Cros-Aarteil S."/>
            <person name="Calhoun S."/>
            <person name="Kuo A."/>
            <person name="Mondo S."/>
            <person name="Pangilinan J."/>
            <person name="Riley R."/>
            <person name="Labutti K."/>
            <person name="Andreopoulos B."/>
            <person name="Lipzen A."/>
            <person name="Chen C."/>
            <person name="Yanf M."/>
            <person name="Daum C."/>
            <person name="Ng V."/>
            <person name="Clum A."/>
            <person name="Steindorff A."/>
            <person name="Ohm R."/>
            <person name="Martin F."/>
            <person name="Silar P."/>
            <person name="Natvig D."/>
            <person name="Lalanne C."/>
            <person name="Gautier V."/>
            <person name="Ament-Velasquez S.L."/>
            <person name="Kruys A."/>
            <person name="Hutchinson M.I."/>
            <person name="Powell A.J."/>
            <person name="Barry K."/>
            <person name="Miller A.N."/>
            <person name="Grigoriev I.V."/>
            <person name="Debuchy R."/>
            <person name="Gladieux P."/>
            <person name="Thoren M.H."/>
            <person name="Johannesson H."/>
        </authorList>
    </citation>
    <scope>NUCLEOTIDE SEQUENCE</scope>
    <source>
        <strain evidence="12">CBS 560.94</strain>
    </source>
</reference>
<dbReference type="GO" id="GO:0015677">
    <property type="term" value="P:copper ion import"/>
    <property type="evidence" value="ECO:0007669"/>
    <property type="project" value="TreeGrafter"/>
</dbReference>
<feature type="transmembrane region" description="Helical" evidence="10">
    <location>
        <begin position="248"/>
        <end position="270"/>
    </location>
</feature>
<keyword evidence="6 10" id="KW-1133">Transmembrane helix</keyword>
<dbReference type="GeneID" id="87862130"/>
<evidence type="ECO:0000256" key="5">
    <source>
        <dbReference type="ARBA" id="ARBA00022982"/>
    </source>
</evidence>
<dbReference type="GO" id="GO:0006879">
    <property type="term" value="P:intracellular iron ion homeostasis"/>
    <property type="evidence" value="ECO:0007669"/>
    <property type="project" value="TreeGrafter"/>
</dbReference>
<dbReference type="Pfam" id="PF08022">
    <property type="entry name" value="FAD_binding_8"/>
    <property type="match status" value="1"/>
</dbReference>